<proteinExistence type="predicted"/>
<protein>
    <recommendedName>
        <fullName evidence="3">IDEAL domain-containing protein</fullName>
    </recommendedName>
</protein>
<sequence>MNGHYLAQGITAATGDELRLIYALVCETELKSLIMAKAQDLFNKEVDHFEKSLNEAIKRLKKRLDTELQLELFLHDEL</sequence>
<comment type="caution">
    <text evidence="1">The sequence shown here is derived from an EMBL/GenBank/DDBJ whole genome shotgun (WGS) entry which is preliminary data.</text>
</comment>
<evidence type="ECO:0008006" key="3">
    <source>
        <dbReference type="Google" id="ProtNLM"/>
    </source>
</evidence>
<name>A0ABW5Y2I1_9BACL</name>
<dbReference type="Proteomes" id="UP001597568">
    <property type="component" value="Unassembled WGS sequence"/>
</dbReference>
<dbReference type="RefSeq" id="WP_380148050.1">
    <property type="nucleotide sequence ID" value="NZ_JBHUOR010000109.1"/>
</dbReference>
<reference evidence="2" key="1">
    <citation type="journal article" date="2019" name="Int. J. Syst. Evol. Microbiol.">
        <title>The Global Catalogue of Microorganisms (GCM) 10K type strain sequencing project: providing services to taxonomists for standard genome sequencing and annotation.</title>
        <authorList>
            <consortium name="The Broad Institute Genomics Platform"/>
            <consortium name="The Broad Institute Genome Sequencing Center for Infectious Disease"/>
            <person name="Wu L."/>
            <person name="Ma J."/>
        </authorList>
    </citation>
    <scope>NUCLEOTIDE SEQUENCE [LARGE SCALE GENOMIC DNA]</scope>
    <source>
        <strain evidence="2">KCTC 33522</strain>
    </source>
</reference>
<accession>A0ABW5Y2I1</accession>
<dbReference type="EMBL" id="JBHUOR010000109">
    <property type="protein sequence ID" value="MFD2869267.1"/>
    <property type="molecule type" value="Genomic_DNA"/>
</dbReference>
<keyword evidence="2" id="KW-1185">Reference proteome</keyword>
<evidence type="ECO:0000313" key="1">
    <source>
        <dbReference type="EMBL" id="MFD2869267.1"/>
    </source>
</evidence>
<gene>
    <name evidence="1" type="ORF">ACFSY7_12300</name>
</gene>
<organism evidence="1 2">
    <name type="scientific">Kurthia populi</name>
    <dbReference type="NCBI Taxonomy" id="1562132"/>
    <lineage>
        <taxon>Bacteria</taxon>
        <taxon>Bacillati</taxon>
        <taxon>Bacillota</taxon>
        <taxon>Bacilli</taxon>
        <taxon>Bacillales</taxon>
        <taxon>Caryophanaceae</taxon>
        <taxon>Kurthia</taxon>
    </lineage>
</organism>
<evidence type="ECO:0000313" key="2">
    <source>
        <dbReference type="Proteomes" id="UP001597568"/>
    </source>
</evidence>